<evidence type="ECO:0000313" key="1">
    <source>
        <dbReference type="EMBL" id="SDF65222.1"/>
    </source>
</evidence>
<name>A0A1G7MU02_9PSEU</name>
<reference evidence="2" key="1">
    <citation type="submission" date="2016-10" db="EMBL/GenBank/DDBJ databases">
        <authorList>
            <person name="Varghese N."/>
            <person name="Submissions S."/>
        </authorList>
    </citation>
    <scope>NUCLEOTIDE SEQUENCE [LARGE SCALE GENOMIC DNA]</scope>
    <source>
        <strain evidence="2">CGMCC 4.3506</strain>
    </source>
</reference>
<dbReference type="EMBL" id="FNCC01000002">
    <property type="protein sequence ID" value="SDF65222.1"/>
    <property type="molecule type" value="Genomic_DNA"/>
</dbReference>
<protein>
    <submittedName>
        <fullName evidence="1">Uncharacterized protein</fullName>
    </submittedName>
</protein>
<organism evidence="1 2">
    <name type="scientific">Lentzea fradiae</name>
    <dbReference type="NCBI Taxonomy" id="200378"/>
    <lineage>
        <taxon>Bacteria</taxon>
        <taxon>Bacillati</taxon>
        <taxon>Actinomycetota</taxon>
        <taxon>Actinomycetes</taxon>
        <taxon>Pseudonocardiales</taxon>
        <taxon>Pseudonocardiaceae</taxon>
        <taxon>Lentzea</taxon>
    </lineage>
</organism>
<accession>A0A1G7MU02</accession>
<gene>
    <name evidence="1" type="ORF">SAMN05216553_102508</name>
</gene>
<dbReference type="AlphaFoldDB" id="A0A1G7MU02"/>
<keyword evidence="2" id="KW-1185">Reference proteome</keyword>
<sequence>MPFAALGSLKALVDHQVAAGHGTDSLARAVESFEAVAAQRLARG</sequence>
<evidence type="ECO:0000313" key="2">
    <source>
        <dbReference type="Proteomes" id="UP000199623"/>
    </source>
</evidence>
<proteinExistence type="predicted"/>
<dbReference type="Proteomes" id="UP000199623">
    <property type="component" value="Unassembled WGS sequence"/>
</dbReference>